<name>W2FSK3_PHYNI</name>
<evidence type="ECO:0000313" key="1">
    <source>
        <dbReference type="EMBL" id="ETK73757.1"/>
    </source>
</evidence>
<proteinExistence type="predicted"/>
<sequence length="49" mass="5580">MQRKDNSIDSIRAGAVTGVLVWSVWHAVPEFGQIHMTFMFPLDPDRLIP</sequence>
<dbReference type="Proteomes" id="UP000053236">
    <property type="component" value="Unassembled WGS sequence"/>
</dbReference>
<reference evidence="1" key="1">
    <citation type="submission" date="2013-11" db="EMBL/GenBank/DDBJ databases">
        <title>The Genome Sequence of Phytophthora parasitica CJ02B3.</title>
        <authorList>
            <consortium name="The Broad Institute Genomics Platform"/>
            <person name="Russ C."/>
            <person name="Tyler B."/>
            <person name="Panabieres F."/>
            <person name="Shan W."/>
            <person name="Tripathy S."/>
            <person name="Grunwald N."/>
            <person name="Machado M."/>
            <person name="Johnson C.S."/>
            <person name="Arredondo F."/>
            <person name="Hong C."/>
            <person name="Coffey M."/>
            <person name="Young S.K."/>
            <person name="Zeng Q."/>
            <person name="Gargeya S."/>
            <person name="Fitzgerald M."/>
            <person name="Abouelleil A."/>
            <person name="Alvarado L."/>
            <person name="Chapman S.B."/>
            <person name="Gainer-Dewar J."/>
            <person name="Goldberg J."/>
            <person name="Griggs A."/>
            <person name="Gujja S."/>
            <person name="Hansen M."/>
            <person name="Howarth C."/>
            <person name="Imamovic A."/>
            <person name="Ireland A."/>
            <person name="Larimer J."/>
            <person name="McCowan C."/>
            <person name="Murphy C."/>
            <person name="Pearson M."/>
            <person name="Poon T.W."/>
            <person name="Priest M."/>
            <person name="Roberts A."/>
            <person name="Saif S."/>
            <person name="Shea T."/>
            <person name="Sykes S."/>
            <person name="Wortman J."/>
            <person name="Nusbaum C."/>
            <person name="Birren B."/>
        </authorList>
    </citation>
    <scope>NUCLEOTIDE SEQUENCE [LARGE SCALE GENOMIC DNA]</scope>
    <source>
        <strain evidence="1">CJ02B3</strain>
    </source>
</reference>
<gene>
    <name evidence="1" type="ORF">L915_19350</name>
</gene>
<dbReference type="AlphaFoldDB" id="W2FSK3"/>
<protein>
    <submittedName>
        <fullName evidence="1">Uncharacterized protein</fullName>
    </submittedName>
</protein>
<accession>W2FSK3</accession>
<dbReference type="EMBL" id="KI689221">
    <property type="protein sequence ID" value="ETK73757.1"/>
    <property type="molecule type" value="Genomic_DNA"/>
</dbReference>
<organism evidence="1">
    <name type="scientific">Phytophthora nicotianae</name>
    <name type="common">Potato buckeye rot agent</name>
    <name type="synonym">Phytophthora parasitica</name>
    <dbReference type="NCBI Taxonomy" id="4792"/>
    <lineage>
        <taxon>Eukaryota</taxon>
        <taxon>Sar</taxon>
        <taxon>Stramenopiles</taxon>
        <taxon>Oomycota</taxon>
        <taxon>Peronosporomycetes</taxon>
        <taxon>Peronosporales</taxon>
        <taxon>Peronosporaceae</taxon>
        <taxon>Phytophthora</taxon>
    </lineage>
</organism>